<proteinExistence type="predicted"/>
<dbReference type="Proteomes" id="UP001302274">
    <property type="component" value="Unassembled WGS sequence"/>
</dbReference>
<sequence>MKFLILVLTLSFSLPTFAQSSNEAVELKPFVNDYCSKWPEGGKEDPSQWADCCFTHDMHYWIGGTEDEKKSSDKGLKECVKLSGASLSSFIMYIGVRIGGKPGDTDYAWGFGYNSTRGYEKVPVEELQKAKTILEESEYSQREDTKVLVEKFINEVLTVKISNALEQEQKN</sequence>
<comment type="caution">
    <text evidence="2">The sequence shown here is derived from an EMBL/GenBank/DDBJ whole genome shotgun (WGS) entry which is preliminary data.</text>
</comment>
<protein>
    <recommendedName>
        <fullName evidence="4">Phospholipase A2</fullName>
    </recommendedName>
</protein>
<feature type="chain" id="PRO_5046433718" description="Phospholipase A2" evidence="1">
    <location>
        <begin position="19"/>
        <end position="171"/>
    </location>
</feature>
<name>A0ABU5VRH0_9BACT</name>
<dbReference type="EMBL" id="JAYGJQ010000001">
    <property type="protein sequence ID" value="MEA9355638.1"/>
    <property type="molecule type" value="Genomic_DNA"/>
</dbReference>
<organism evidence="2 3">
    <name type="scientific">Bacteriovorax antarcticus</name>
    <dbReference type="NCBI Taxonomy" id="3088717"/>
    <lineage>
        <taxon>Bacteria</taxon>
        <taxon>Pseudomonadati</taxon>
        <taxon>Bdellovibrionota</taxon>
        <taxon>Bacteriovoracia</taxon>
        <taxon>Bacteriovoracales</taxon>
        <taxon>Bacteriovoracaceae</taxon>
        <taxon>Bacteriovorax</taxon>
    </lineage>
</organism>
<keyword evidence="3" id="KW-1185">Reference proteome</keyword>
<evidence type="ECO:0000313" key="2">
    <source>
        <dbReference type="EMBL" id="MEA9355638.1"/>
    </source>
</evidence>
<feature type="signal peptide" evidence="1">
    <location>
        <begin position="1"/>
        <end position="18"/>
    </location>
</feature>
<reference evidence="2 3" key="1">
    <citation type="submission" date="2023-11" db="EMBL/GenBank/DDBJ databases">
        <title>A Novel Polar Bacteriovorax (B. antarcticus) Isolated from the Biocrust in Antarctica.</title>
        <authorList>
            <person name="Mun W."/>
            <person name="Choi S.Y."/>
            <person name="Mitchell R.J."/>
        </authorList>
    </citation>
    <scope>NUCLEOTIDE SEQUENCE [LARGE SCALE GENOMIC DNA]</scope>
    <source>
        <strain evidence="2 3">PP10</strain>
    </source>
</reference>
<dbReference type="RefSeq" id="WP_323575256.1">
    <property type="nucleotide sequence ID" value="NZ_JAYGJQ010000001.1"/>
</dbReference>
<evidence type="ECO:0000313" key="3">
    <source>
        <dbReference type="Proteomes" id="UP001302274"/>
    </source>
</evidence>
<gene>
    <name evidence="2" type="ORF">SHI21_05485</name>
</gene>
<evidence type="ECO:0000256" key="1">
    <source>
        <dbReference type="SAM" id="SignalP"/>
    </source>
</evidence>
<accession>A0ABU5VRH0</accession>
<keyword evidence="1" id="KW-0732">Signal</keyword>
<evidence type="ECO:0008006" key="4">
    <source>
        <dbReference type="Google" id="ProtNLM"/>
    </source>
</evidence>